<evidence type="ECO:0000256" key="1">
    <source>
        <dbReference type="ARBA" id="ARBA00010088"/>
    </source>
</evidence>
<dbReference type="AlphaFoldDB" id="A0AA40F6Z0"/>
<dbReference type="Pfam" id="PF06441">
    <property type="entry name" value="EHN"/>
    <property type="match status" value="1"/>
</dbReference>
<keyword evidence="2 5" id="KW-0378">Hydrolase</keyword>
<protein>
    <submittedName>
        <fullName evidence="5">Alpha/Beta hydrolase protein</fullName>
    </submittedName>
</protein>
<feature type="compositionally biased region" description="Basic and acidic residues" evidence="3">
    <location>
        <begin position="474"/>
        <end position="491"/>
    </location>
</feature>
<evidence type="ECO:0000313" key="5">
    <source>
        <dbReference type="EMBL" id="KAK0751971.1"/>
    </source>
</evidence>
<dbReference type="Gene3D" id="3.40.50.1820">
    <property type="entry name" value="alpha/beta hydrolase"/>
    <property type="match status" value="1"/>
</dbReference>
<dbReference type="InterPro" id="IPR010497">
    <property type="entry name" value="Epoxide_hydro_N"/>
</dbReference>
<evidence type="ECO:0000259" key="4">
    <source>
        <dbReference type="Pfam" id="PF06441"/>
    </source>
</evidence>
<dbReference type="GO" id="GO:0097176">
    <property type="term" value="P:epoxide metabolic process"/>
    <property type="evidence" value="ECO:0007669"/>
    <property type="project" value="TreeGrafter"/>
</dbReference>
<feature type="region of interest" description="Disordered" evidence="3">
    <location>
        <begin position="435"/>
        <end position="535"/>
    </location>
</feature>
<accession>A0AA40F6Z0</accession>
<organism evidence="5 6">
    <name type="scientific">Schizothecium vesticola</name>
    <dbReference type="NCBI Taxonomy" id="314040"/>
    <lineage>
        <taxon>Eukaryota</taxon>
        <taxon>Fungi</taxon>
        <taxon>Dikarya</taxon>
        <taxon>Ascomycota</taxon>
        <taxon>Pezizomycotina</taxon>
        <taxon>Sordariomycetes</taxon>
        <taxon>Sordariomycetidae</taxon>
        <taxon>Sordariales</taxon>
        <taxon>Schizotheciaceae</taxon>
        <taxon>Schizothecium</taxon>
    </lineage>
</organism>
<feature type="domain" description="Epoxide hydrolase N-terminal" evidence="4">
    <location>
        <begin position="15"/>
        <end position="125"/>
    </location>
</feature>
<evidence type="ECO:0000256" key="3">
    <source>
        <dbReference type="SAM" id="MobiDB-lite"/>
    </source>
</evidence>
<dbReference type="InterPro" id="IPR029058">
    <property type="entry name" value="AB_hydrolase_fold"/>
</dbReference>
<dbReference type="Proteomes" id="UP001172155">
    <property type="component" value="Unassembled WGS sequence"/>
</dbReference>
<evidence type="ECO:0000256" key="2">
    <source>
        <dbReference type="ARBA" id="ARBA00022801"/>
    </source>
</evidence>
<name>A0AA40F6Z0_9PEZI</name>
<gene>
    <name evidence="5" type="ORF">B0T18DRAFT_458146</name>
</gene>
<reference evidence="5" key="1">
    <citation type="submission" date="2023-06" db="EMBL/GenBank/DDBJ databases">
        <title>Genome-scale phylogeny and comparative genomics of the fungal order Sordariales.</title>
        <authorList>
            <consortium name="Lawrence Berkeley National Laboratory"/>
            <person name="Hensen N."/>
            <person name="Bonometti L."/>
            <person name="Westerberg I."/>
            <person name="Brannstrom I.O."/>
            <person name="Guillou S."/>
            <person name="Cros-Aarteil S."/>
            <person name="Calhoun S."/>
            <person name="Haridas S."/>
            <person name="Kuo A."/>
            <person name="Mondo S."/>
            <person name="Pangilinan J."/>
            <person name="Riley R."/>
            <person name="LaButti K."/>
            <person name="Andreopoulos B."/>
            <person name="Lipzen A."/>
            <person name="Chen C."/>
            <person name="Yanf M."/>
            <person name="Daum C."/>
            <person name="Ng V."/>
            <person name="Clum A."/>
            <person name="Steindorff A."/>
            <person name="Ohm R."/>
            <person name="Martin F."/>
            <person name="Silar P."/>
            <person name="Natvig D."/>
            <person name="Lalanne C."/>
            <person name="Gautier V."/>
            <person name="Ament-velasquez S.L."/>
            <person name="Kruys A."/>
            <person name="Hutchinson M.I."/>
            <person name="Powell A.J."/>
            <person name="Barry K."/>
            <person name="Miller A.N."/>
            <person name="Grigoriev I.V."/>
            <person name="Debuchy R."/>
            <person name="Gladieux P."/>
            <person name="Thoren M.H."/>
            <person name="Johannesson H."/>
        </authorList>
    </citation>
    <scope>NUCLEOTIDE SEQUENCE</scope>
    <source>
        <strain evidence="5">SMH3187-1</strain>
    </source>
</reference>
<sequence length="535" mass="56759">MADPVDATTASDEVRAYKIHIPTKHLELTRRKLELTRLPHETSPSSSPSGWWEPKPQIESLVDFWLEKYSWRDQESVLNTSAPQFRTALPCPGLPAPGLRLHFIHVRSASASAVPLLLLPPFPLTAHALTHLIQPLTTPSDPSHQPFHLVLPTLPSLGFSDALPSTPATNPIAASAALLDALMRRLGYPRYVASTAAPGPTGPAHIDWRLVRRLAAAHADSCVAAHWIAPVLREPALRAAPWAWVRWRVAKLLGGGLGYSSADVRGKVVGDVETAAAGGWPRLGEPNGLAYALCDSPVGMLVFAARALGGGDGFAPERIITMAKLAWLPGPEHVLRFWAGRSKVGITVFGEGKGDGYAAAEWAGAEFDVVNTRCLPGRTEEKGLLAFEHPEVVCEGVRELVKAVLAKDLGAFSATGLATAGVVPLEGVIVEKAGEAAPSQGRAAVTPTPSMSPPKGNGSGRVVALPTLGMSPIQEKEEGKFKEEKGKGKEEEVGEGEPVFTPPPQIPVRDPLVDGESPDTLVEGSKTPPLDKAAP</sequence>
<comment type="caution">
    <text evidence="5">The sequence shown here is derived from an EMBL/GenBank/DDBJ whole genome shotgun (WGS) entry which is preliminary data.</text>
</comment>
<keyword evidence="6" id="KW-1185">Reference proteome</keyword>
<dbReference type="EMBL" id="JAUKUD010000002">
    <property type="protein sequence ID" value="KAK0751971.1"/>
    <property type="molecule type" value="Genomic_DNA"/>
</dbReference>
<dbReference type="GO" id="GO:0004301">
    <property type="term" value="F:epoxide hydrolase activity"/>
    <property type="evidence" value="ECO:0007669"/>
    <property type="project" value="TreeGrafter"/>
</dbReference>
<proteinExistence type="inferred from homology"/>
<comment type="similarity">
    <text evidence="1">Belongs to the peptidase S33 family.</text>
</comment>
<dbReference type="PANTHER" id="PTHR21661">
    <property type="entry name" value="EPOXIDE HYDROLASE 1-RELATED"/>
    <property type="match status" value="1"/>
</dbReference>
<evidence type="ECO:0000313" key="6">
    <source>
        <dbReference type="Proteomes" id="UP001172155"/>
    </source>
</evidence>
<dbReference type="SUPFAM" id="SSF53474">
    <property type="entry name" value="alpha/beta-Hydrolases"/>
    <property type="match status" value="1"/>
</dbReference>
<dbReference type="PANTHER" id="PTHR21661:SF71">
    <property type="entry name" value="EPOXIDE HYDROLASE N-TERMINAL DOMAIN-CONTAINING PROTEIN"/>
    <property type="match status" value="1"/>
</dbReference>